<dbReference type="EMBL" id="KZ678393">
    <property type="protein sequence ID" value="PSR97269.1"/>
    <property type="molecule type" value="Genomic_DNA"/>
</dbReference>
<protein>
    <submittedName>
        <fullName evidence="2">Uncharacterized protein</fullName>
    </submittedName>
</protein>
<keyword evidence="1" id="KW-0732">Signal</keyword>
<feature type="signal peptide" evidence="1">
    <location>
        <begin position="1"/>
        <end position="21"/>
    </location>
</feature>
<proteinExistence type="predicted"/>
<name>A0A2T3AGE4_9PEZI</name>
<feature type="chain" id="PRO_5015648427" evidence="1">
    <location>
        <begin position="22"/>
        <end position="132"/>
    </location>
</feature>
<gene>
    <name evidence="2" type="ORF">BD289DRAFT_114025</name>
</gene>
<keyword evidence="3" id="KW-1185">Reference proteome</keyword>
<reference evidence="2 3" key="1">
    <citation type="journal article" date="2018" name="Mycol. Prog.">
        <title>Coniella lustricola, a new species from submerged detritus.</title>
        <authorList>
            <person name="Raudabaugh D.B."/>
            <person name="Iturriaga T."/>
            <person name="Carver A."/>
            <person name="Mondo S."/>
            <person name="Pangilinan J."/>
            <person name="Lipzen A."/>
            <person name="He G."/>
            <person name="Amirebrahimi M."/>
            <person name="Grigoriev I.V."/>
            <person name="Miller A.N."/>
        </authorList>
    </citation>
    <scope>NUCLEOTIDE SEQUENCE [LARGE SCALE GENOMIC DNA]</scope>
    <source>
        <strain evidence="2 3">B22-T-1</strain>
    </source>
</reference>
<sequence length="132" mass="13875">MLGSMVPLVFVFGALVPFPFGPKWLSGWTITPCFLMESAILHVHAVCHFGAEGAPGTAVSALTDLGEPTDAGGRGAASVRKKLVVHFEYFVWHRYLVTFCLLDIGKLALAEAKVCSGAKLGSILSGPGDQGS</sequence>
<dbReference type="AlphaFoldDB" id="A0A2T3AGE4"/>
<organism evidence="2 3">
    <name type="scientific">Coniella lustricola</name>
    <dbReference type="NCBI Taxonomy" id="2025994"/>
    <lineage>
        <taxon>Eukaryota</taxon>
        <taxon>Fungi</taxon>
        <taxon>Dikarya</taxon>
        <taxon>Ascomycota</taxon>
        <taxon>Pezizomycotina</taxon>
        <taxon>Sordariomycetes</taxon>
        <taxon>Sordariomycetidae</taxon>
        <taxon>Diaporthales</taxon>
        <taxon>Schizoparmaceae</taxon>
        <taxon>Coniella</taxon>
    </lineage>
</organism>
<dbReference type="InParanoid" id="A0A2T3AGE4"/>
<dbReference type="Proteomes" id="UP000241462">
    <property type="component" value="Unassembled WGS sequence"/>
</dbReference>
<evidence type="ECO:0000313" key="2">
    <source>
        <dbReference type="EMBL" id="PSR97269.1"/>
    </source>
</evidence>
<evidence type="ECO:0000256" key="1">
    <source>
        <dbReference type="SAM" id="SignalP"/>
    </source>
</evidence>
<evidence type="ECO:0000313" key="3">
    <source>
        <dbReference type="Proteomes" id="UP000241462"/>
    </source>
</evidence>
<accession>A0A2T3AGE4</accession>